<keyword evidence="2" id="KW-1185">Reference proteome</keyword>
<dbReference type="RefSeq" id="XP_028469301.1">
    <property type="nucleotide sequence ID" value="XM_028611407.1"/>
</dbReference>
<protein>
    <submittedName>
        <fullName evidence="1">Uncharacterized protein</fullName>
    </submittedName>
</protein>
<proteinExistence type="predicted"/>
<dbReference type="Proteomes" id="UP000272025">
    <property type="component" value="Unassembled WGS sequence"/>
</dbReference>
<evidence type="ECO:0000313" key="1">
    <source>
        <dbReference type="EMBL" id="ROT41495.1"/>
    </source>
</evidence>
<dbReference type="GeneID" id="39579885"/>
<sequence>MSDQANPVPSPNRIFLVLWRDDQNGEFVIVGVYSSIEDANIEARRMGEDLVNGVTQVPINETEPLRWDTAEGLSCWVEQHEIRGSQSAAM</sequence>
<name>A0A3N2Q4G7_SODAK</name>
<accession>A0A3N2Q4G7</accession>
<dbReference type="EMBL" id="ML119052">
    <property type="protein sequence ID" value="ROT41495.1"/>
    <property type="molecule type" value="Genomic_DNA"/>
</dbReference>
<dbReference type="AlphaFoldDB" id="A0A3N2Q4G7"/>
<reference evidence="1 2" key="1">
    <citation type="journal article" date="2018" name="Mol. Ecol.">
        <title>The obligate alkalophilic soda-lake fungus Sodiomyces alkalinus has shifted to a protein diet.</title>
        <authorList>
            <person name="Grum-Grzhimaylo A.A."/>
            <person name="Falkoski D.L."/>
            <person name="van den Heuvel J."/>
            <person name="Valero-Jimenez C.A."/>
            <person name="Min B."/>
            <person name="Choi I.G."/>
            <person name="Lipzen A."/>
            <person name="Daum C.G."/>
            <person name="Aanen D.K."/>
            <person name="Tsang A."/>
            <person name="Henrissat B."/>
            <person name="Bilanenko E.N."/>
            <person name="de Vries R.P."/>
            <person name="van Kan J.A.L."/>
            <person name="Grigoriev I.V."/>
            <person name="Debets A.J.M."/>
        </authorList>
    </citation>
    <scope>NUCLEOTIDE SEQUENCE [LARGE SCALE GENOMIC DNA]</scope>
    <source>
        <strain evidence="1 2">F11</strain>
    </source>
</reference>
<gene>
    <name evidence="1" type="ORF">SODALDRAFT_331230</name>
</gene>
<evidence type="ECO:0000313" key="2">
    <source>
        <dbReference type="Proteomes" id="UP000272025"/>
    </source>
</evidence>
<dbReference type="OrthoDB" id="5058048at2759"/>
<organism evidence="1 2">
    <name type="scientific">Sodiomyces alkalinus (strain CBS 110278 / VKM F-3762 / F11)</name>
    <name type="common">Alkaliphilic filamentous fungus</name>
    <dbReference type="NCBI Taxonomy" id="1314773"/>
    <lineage>
        <taxon>Eukaryota</taxon>
        <taxon>Fungi</taxon>
        <taxon>Dikarya</taxon>
        <taxon>Ascomycota</taxon>
        <taxon>Pezizomycotina</taxon>
        <taxon>Sordariomycetes</taxon>
        <taxon>Hypocreomycetidae</taxon>
        <taxon>Glomerellales</taxon>
        <taxon>Plectosphaerellaceae</taxon>
        <taxon>Sodiomyces</taxon>
    </lineage>
</organism>